<gene>
    <name evidence="2" type="ORF">M23134_02531</name>
</gene>
<protein>
    <recommendedName>
        <fullName evidence="1">Microbial-type PARG catalytic domain-containing protein</fullName>
    </recommendedName>
</protein>
<dbReference type="SUPFAM" id="SSF52949">
    <property type="entry name" value="Macro domain-like"/>
    <property type="match status" value="1"/>
</dbReference>
<evidence type="ECO:0000313" key="2">
    <source>
        <dbReference type="EMBL" id="EAY26199.1"/>
    </source>
</evidence>
<keyword evidence="3" id="KW-1185">Reference proteome</keyword>
<dbReference type="EMBL" id="AAWS01000037">
    <property type="protein sequence ID" value="EAY26199.1"/>
    <property type="molecule type" value="Genomic_DNA"/>
</dbReference>
<dbReference type="NCBIfam" id="TIGR02452">
    <property type="entry name" value="TIGR02452 family protein"/>
    <property type="match status" value="1"/>
</dbReference>
<dbReference type="Gene3D" id="3.40.220.10">
    <property type="entry name" value="Leucine Aminopeptidase, subunit E, domain 1"/>
    <property type="match status" value="1"/>
</dbReference>
<organism evidence="2 3">
    <name type="scientific">Microscilla marina ATCC 23134</name>
    <dbReference type="NCBI Taxonomy" id="313606"/>
    <lineage>
        <taxon>Bacteria</taxon>
        <taxon>Pseudomonadati</taxon>
        <taxon>Bacteroidota</taxon>
        <taxon>Cytophagia</taxon>
        <taxon>Cytophagales</taxon>
        <taxon>Microscillaceae</taxon>
        <taxon>Microscilla</taxon>
    </lineage>
</organism>
<dbReference type="InterPro" id="IPR019261">
    <property type="entry name" value="PARG_cat_microbial"/>
</dbReference>
<evidence type="ECO:0000313" key="3">
    <source>
        <dbReference type="Proteomes" id="UP000004095"/>
    </source>
</evidence>
<dbReference type="PIRSF" id="PIRSF014899">
    <property type="entry name" value="UCP014899"/>
    <property type="match status" value="1"/>
</dbReference>
<comment type="caution">
    <text evidence="2">The sequence shown here is derived from an EMBL/GenBank/DDBJ whole genome shotgun (WGS) entry which is preliminary data.</text>
</comment>
<dbReference type="Pfam" id="PF10021">
    <property type="entry name" value="PARG_cat_microb"/>
    <property type="match status" value="1"/>
</dbReference>
<evidence type="ECO:0000259" key="1">
    <source>
        <dbReference type="Pfam" id="PF10021"/>
    </source>
</evidence>
<dbReference type="PANTHER" id="PTHR35596:SF1">
    <property type="entry name" value="MICROBIAL-TYPE PARG CATALYTIC DOMAIN-CONTAINING PROTEIN"/>
    <property type="match status" value="1"/>
</dbReference>
<dbReference type="InterPro" id="IPR012664">
    <property type="entry name" value="CHP02452"/>
</dbReference>
<dbReference type="AlphaFoldDB" id="A1ZTU7"/>
<reference evidence="2 3" key="1">
    <citation type="submission" date="2007-01" db="EMBL/GenBank/DDBJ databases">
        <authorList>
            <person name="Haygood M."/>
            <person name="Podell S."/>
            <person name="Anderson C."/>
            <person name="Hopkinson B."/>
            <person name="Roe K."/>
            <person name="Barbeau K."/>
            <person name="Gaasterland T."/>
            <person name="Ferriera S."/>
            <person name="Johnson J."/>
            <person name="Kravitz S."/>
            <person name="Beeson K."/>
            <person name="Sutton G."/>
            <person name="Rogers Y.-H."/>
            <person name="Friedman R."/>
            <person name="Frazier M."/>
            <person name="Venter J.C."/>
        </authorList>
    </citation>
    <scope>NUCLEOTIDE SEQUENCE [LARGE SCALE GENOMIC DNA]</scope>
    <source>
        <strain evidence="2 3">ATCC 23134</strain>
    </source>
</reference>
<accession>A1ZTU7</accession>
<proteinExistence type="predicted"/>
<dbReference type="eggNOG" id="COG4295">
    <property type="taxonomic scope" value="Bacteria"/>
</dbReference>
<dbReference type="PANTHER" id="PTHR35596">
    <property type="entry name" value="DUF2263 DOMAIN-CONTAINING PROTEIN"/>
    <property type="match status" value="1"/>
</dbReference>
<name>A1ZTU7_MICM2</name>
<dbReference type="InterPro" id="IPR043472">
    <property type="entry name" value="Macro_dom-like"/>
</dbReference>
<feature type="domain" description="Microbial-type PARG catalytic" evidence="1">
    <location>
        <begin position="54"/>
        <end position="203"/>
    </location>
</feature>
<dbReference type="Proteomes" id="UP000004095">
    <property type="component" value="Unassembled WGS sequence"/>
</dbReference>
<sequence length="333" mass="37864">MKIMTKKLIKSIMEEYLINKTPLTWDYKKWVAEFKQGSKSQIGFRVSRKKVFDHTVEVIKAGQYVANGKTIMLKDFTDLLHIWQDSKFYPDTHTLVLPEITTPYITAYQVIQADCIEVGQTMQKLGFNPVVLNMANGNTPGGAVIRGAGAQEENLFRRSNLYTSLYQYADFAPQYGIHKHGKHRYPIPAQAGGIYSPDVLFFRSSEHSGYALLAQPFTLSIVTVPAIAHPKVESRNGRNWLTPPQIEFTKHKIRTILKMAALHQHDCLILSAFGCGAFKNPPHHMAQLFKEVLAETDFNERFKSVIFAIIDDHNAWKAHNPEGNLIPFQQVFD</sequence>